<dbReference type="OrthoDB" id="3254016at2"/>
<dbReference type="InterPro" id="IPR004706">
    <property type="entry name" value="Arsenical-R_Acr3"/>
</dbReference>
<dbReference type="AlphaFoldDB" id="A0A1G9NLA9"/>
<feature type="transmembrane region" description="Helical" evidence="8">
    <location>
        <begin position="226"/>
        <end position="248"/>
    </location>
</feature>
<feature type="transmembrane region" description="Helical" evidence="8">
    <location>
        <begin position="7"/>
        <end position="28"/>
    </location>
</feature>
<gene>
    <name evidence="9" type="ORF">SAMN04488502_1011049</name>
</gene>
<accession>A0A1G9NLA9</accession>
<dbReference type="GO" id="GO:0015104">
    <property type="term" value="F:antimonite transmembrane transporter activity"/>
    <property type="evidence" value="ECO:0007669"/>
    <property type="project" value="TreeGrafter"/>
</dbReference>
<evidence type="ECO:0000256" key="2">
    <source>
        <dbReference type="ARBA" id="ARBA00010110"/>
    </source>
</evidence>
<comment type="subcellular location">
    <subcellularLocation>
        <location evidence="1">Cell membrane</location>
        <topology evidence="1">Multi-pass membrane protein</topology>
    </subcellularLocation>
</comment>
<organism evidence="9 10">
    <name type="scientific">Dendrosporobacter quercicolus</name>
    <dbReference type="NCBI Taxonomy" id="146817"/>
    <lineage>
        <taxon>Bacteria</taxon>
        <taxon>Bacillati</taxon>
        <taxon>Bacillota</taxon>
        <taxon>Negativicutes</taxon>
        <taxon>Selenomonadales</taxon>
        <taxon>Sporomusaceae</taxon>
        <taxon>Dendrosporobacter</taxon>
    </lineage>
</organism>
<proteinExistence type="inferred from homology"/>
<sequence length="323" mass="35619">MSKLEKYQSFIIFLAIPIGILLGQIQIIEQYAENFVTPFLFVMLFGAFLNIPLNDYRKAFANIKFSITTVLINFVWTPILVWLLGKLFLSSSAILQIGFIMLMVTPCTDWYLIFTGAVKGNVPLSASVLPVNLILQVILLPLYLLIFGSASGTANMQEVLISITVMLLLPFTLAQLGKFLLSKMQNNDSRDKIFAKFSASQTILLAMAITAMFAAKGSSLLSNLNVVAVLLIPIVLFYMINFVLAQLVGNGFGYSYEDTASLTLTIVAKNSPMTLGVALMAFPNEPLIHLIMIIEPLIELPALMLITKALLVIRNKQAGKQEI</sequence>
<evidence type="ECO:0000256" key="4">
    <source>
        <dbReference type="ARBA" id="ARBA00022475"/>
    </source>
</evidence>
<protein>
    <submittedName>
        <fullName evidence="9">Arsenite efflux pump ArsB, ACR3 family</fullName>
    </submittedName>
</protein>
<evidence type="ECO:0000313" key="9">
    <source>
        <dbReference type="EMBL" id="SDL87144.1"/>
    </source>
</evidence>
<keyword evidence="5 8" id="KW-0812">Transmembrane</keyword>
<keyword evidence="10" id="KW-1185">Reference proteome</keyword>
<keyword evidence="7 8" id="KW-0472">Membrane</keyword>
<evidence type="ECO:0000256" key="6">
    <source>
        <dbReference type="ARBA" id="ARBA00022989"/>
    </source>
</evidence>
<evidence type="ECO:0000256" key="7">
    <source>
        <dbReference type="ARBA" id="ARBA00023136"/>
    </source>
</evidence>
<feature type="transmembrane region" description="Helical" evidence="8">
    <location>
        <begin position="288"/>
        <end position="313"/>
    </location>
</feature>
<dbReference type="EMBL" id="FNHB01000001">
    <property type="protein sequence ID" value="SDL87144.1"/>
    <property type="molecule type" value="Genomic_DNA"/>
</dbReference>
<reference evidence="9 10" key="1">
    <citation type="submission" date="2016-10" db="EMBL/GenBank/DDBJ databases">
        <authorList>
            <person name="de Groot N.N."/>
        </authorList>
    </citation>
    <scope>NUCLEOTIDE SEQUENCE [LARGE SCALE GENOMIC DNA]</scope>
    <source>
        <strain evidence="9 10">DSM 1736</strain>
    </source>
</reference>
<dbReference type="PANTHER" id="PTHR43057:SF1">
    <property type="entry name" value="ARSENICAL-RESISTANCE PROTEIN 3"/>
    <property type="match status" value="1"/>
</dbReference>
<dbReference type="GO" id="GO:0015105">
    <property type="term" value="F:arsenite transmembrane transporter activity"/>
    <property type="evidence" value="ECO:0007669"/>
    <property type="project" value="TreeGrafter"/>
</dbReference>
<dbReference type="RefSeq" id="WP_092069175.1">
    <property type="nucleotide sequence ID" value="NZ_FNHB01000001.1"/>
</dbReference>
<name>A0A1G9NLA9_9FIRM</name>
<evidence type="ECO:0000256" key="1">
    <source>
        <dbReference type="ARBA" id="ARBA00004651"/>
    </source>
</evidence>
<evidence type="ECO:0000313" key="10">
    <source>
        <dbReference type="Proteomes" id="UP000214880"/>
    </source>
</evidence>
<evidence type="ECO:0000256" key="8">
    <source>
        <dbReference type="SAM" id="Phobius"/>
    </source>
</evidence>
<dbReference type="InterPro" id="IPR038770">
    <property type="entry name" value="Na+/solute_symporter_sf"/>
</dbReference>
<dbReference type="Gene3D" id="1.20.1530.20">
    <property type="match status" value="1"/>
</dbReference>
<comment type="similarity">
    <text evidence="2">Belongs to the arsenical resistance-3 (ACR3) (TC 2.A.59) family.</text>
</comment>
<evidence type="ECO:0000256" key="3">
    <source>
        <dbReference type="ARBA" id="ARBA00022448"/>
    </source>
</evidence>
<feature type="transmembrane region" description="Helical" evidence="8">
    <location>
        <begin position="193"/>
        <end position="214"/>
    </location>
</feature>
<evidence type="ECO:0000256" key="5">
    <source>
        <dbReference type="ARBA" id="ARBA00022692"/>
    </source>
</evidence>
<feature type="transmembrane region" description="Helical" evidence="8">
    <location>
        <begin position="91"/>
        <end position="114"/>
    </location>
</feature>
<dbReference type="Proteomes" id="UP000214880">
    <property type="component" value="Unassembled WGS sequence"/>
</dbReference>
<feature type="transmembrane region" description="Helical" evidence="8">
    <location>
        <begin position="34"/>
        <end position="53"/>
    </location>
</feature>
<feature type="transmembrane region" description="Helical" evidence="8">
    <location>
        <begin position="126"/>
        <end position="147"/>
    </location>
</feature>
<dbReference type="InterPro" id="IPR002657">
    <property type="entry name" value="BilAc:Na_symport/Acr3"/>
</dbReference>
<dbReference type="Pfam" id="PF01758">
    <property type="entry name" value="SBF"/>
    <property type="match status" value="1"/>
</dbReference>
<dbReference type="GO" id="GO:0015297">
    <property type="term" value="F:antiporter activity"/>
    <property type="evidence" value="ECO:0007669"/>
    <property type="project" value="InterPro"/>
</dbReference>
<feature type="transmembrane region" description="Helical" evidence="8">
    <location>
        <begin position="260"/>
        <end position="282"/>
    </location>
</feature>
<keyword evidence="3" id="KW-0813">Transport</keyword>
<keyword evidence="6 8" id="KW-1133">Transmembrane helix</keyword>
<dbReference type="STRING" id="146817.SAMN04488502_1011049"/>
<feature type="transmembrane region" description="Helical" evidence="8">
    <location>
        <begin position="159"/>
        <end position="181"/>
    </location>
</feature>
<keyword evidence="4" id="KW-1003">Cell membrane</keyword>
<dbReference type="PANTHER" id="PTHR43057">
    <property type="entry name" value="ARSENITE EFFLUX TRANSPORTER"/>
    <property type="match status" value="1"/>
</dbReference>
<dbReference type="GO" id="GO:0005886">
    <property type="term" value="C:plasma membrane"/>
    <property type="evidence" value="ECO:0007669"/>
    <property type="project" value="UniProtKB-SubCell"/>
</dbReference>
<feature type="transmembrane region" description="Helical" evidence="8">
    <location>
        <begin position="65"/>
        <end position="85"/>
    </location>
</feature>